<organism evidence="1 2">
    <name type="scientific">Dorea formicigenerans</name>
    <dbReference type="NCBI Taxonomy" id="39486"/>
    <lineage>
        <taxon>Bacteria</taxon>
        <taxon>Bacillati</taxon>
        <taxon>Bacillota</taxon>
        <taxon>Clostridia</taxon>
        <taxon>Lachnospirales</taxon>
        <taxon>Lachnospiraceae</taxon>
        <taxon>Dorea</taxon>
    </lineage>
</organism>
<protein>
    <submittedName>
        <fullName evidence="1">Uncharacterized protein</fullName>
    </submittedName>
</protein>
<dbReference type="AlphaFoldDB" id="A0A415MTD0"/>
<accession>A0A415MTD0</accession>
<dbReference type="Proteomes" id="UP000283325">
    <property type="component" value="Unassembled WGS sequence"/>
</dbReference>
<evidence type="ECO:0000313" key="1">
    <source>
        <dbReference type="EMBL" id="RHL84341.1"/>
    </source>
</evidence>
<gene>
    <name evidence="1" type="ORF">DWZ98_15635</name>
</gene>
<comment type="caution">
    <text evidence="1">The sequence shown here is derived from an EMBL/GenBank/DDBJ whole genome shotgun (WGS) entry which is preliminary data.</text>
</comment>
<dbReference type="RefSeq" id="WP_118427647.1">
    <property type="nucleotide sequence ID" value="NZ_QRPD01000019.1"/>
</dbReference>
<evidence type="ECO:0000313" key="2">
    <source>
        <dbReference type="Proteomes" id="UP000283325"/>
    </source>
</evidence>
<dbReference type="EMBL" id="QRPD01000019">
    <property type="protein sequence ID" value="RHL84341.1"/>
    <property type="molecule type" value="Genomic_DNA"/>
</dbReference>
<sequence>MHSKDVFNFQEYEMADGEFVTMSTAPILLLSLRNKNKKAYEKISKVLVKGVNEKDVMEVYEFMHSTYLNANQDEEEENLMTFTEFIENADPDYMKNVNVVQEMISPSKKQDSEQPSEEQQ</sequence>
<reference evidence="1 2" key="1">
    <citation type="submission" date="2018-08" db="EMBL/GenBank/DDBJ databases">
        <title>A genome reference for cultivated species of the human gut microbiota.</title>
        <authorList>
            <person name="Zou Y."/>
            <person name="Xue W."/>
            <person name="Luo G."/>
        </authorList>
    </citation>
    <scope>NUCLEOTIDE SEQUENCE [LARGE SCALE GENOMIC DNA]</scope>
    <source>
        <strain evidence="1 2">AF36-1BH</strain>
    </source>
</reference>
<name>A0A415MTD0_9FIRM</name>
<proteinExistence type="predicted"/>